<proteinExistence type="inferred from homology"/>
<dbReference type="Proteomes" id="UP000319817">
    <property type="component" value="Chromosome"/>
</dbReference>
<keyword evidence="3" id="KW-0472">Membrane</keyword>
<reference evidence="5 6" key="1">
    <citation type="submission" date="2019-02" db="EMBL/GenBank/DDBJ databases">
        <title>Deep-cultivation of Planctomycetes and their phenomic and genomic characterization uncovers novel biology.</title>
        <authorList>
            <person name="Wiegand S."/>
            <person name="Jogler M."/>
            <person name="Boedeker C."/>
            <person name="Pinto D."/>
            <person name="Vollmers J."/>
            <person name="Rivas-Marin E."/>
            <person name="Kohn T."/>
            <person name="Peeters S.H."/>
            <person name="Heuer A."/>
            <person name="Rast P."/>
            <person name="Oberbeckmann S."/>
            <person name="Bunk B."/>
            <person name="Jeske O."/>
            <person name="Meyerdierks A."/>
            <person name="Storesund J.E."/>
            <person name="Kallscheuer N."/>
            <person name="Luecker S."/>
            <person name="Lage O.M."/>
            <person name="Pohl T."/>
            <person name="Merkel B.J."/>
            <person name="Hornburger P."/>
            <person name="Mueller R.-W."/>
            <person name="Bruemmer F."/>
            <person name="Labrenz M."/>
            <person name="Spormann A.M."/>
            <person name="Op den Camp H."/>
            <person name="Overmann J."/>
            <person name="Amann R."/>
            <person name="Jetten M.S.M."/>
            <person name="Mascher T."/>
            <person name="Medema M.H."/>
            <person name="Devos D.P."/>
            <person name="Kaster A.-K."/>
            <person name="Ovreas L."/>
            <person name="Rohde M."/>
            <person name="Galperin M.Y."/>
            <person name="Jogler C."/>
        </authorList>
    </citation>
    <scope>NUCLEOTIDE SEQUENCE [LARGE SCALE GENOMIC DNA]</scope>
    <source>
        <strain evidence="5 6">K23_9</strain>
    </source>
</reference>
<evidence type="ECO:0000313" key="6">
    <source>
        <dbReference type="Proteomes" id="UP000319817"/>
    </source>
</evidence>
<protein>
    <recommendedName>
        <fullName evidence="4">Protein kinase domain-containing protein</fullName>
    </recommendedName>
</protein>
<keyword evidence="3" id="KW-0812">Transmembrane</keyword>
<dbReference type="OrthoDB" id="9795390at2"/>
<keyword evidence="6" id="KW-1185">Reference proteome</keyword>
<dbReference type="PROSITE" id="PS50011">
    <property type="entry name" value="PROTEIN_KINASE_DOM"/>
    <property type="match status" value="1"/>
</dbReference>
<dbReference type="PANTHER" id="PTHR10566:SF113">
    <property type="entry name" value="PROTEIN ACTIVITY OF BC1 COMPLEX KINASE 7, CHLOROPLASTIC"/>
    <property type="match status" value="1"/>
</dbReference>
<dbReference type="GO" id="GO:0004672">
    <property type="term" value="F:protein kinase activity"/>
    <property type="evidence" value="ECO:0007669"/>
    <property type="project" value="InterPro"/>
</dbReference>
<feature type="transmembrane region" description="Helical" evidence="3">
    <location>
        <begin position="572"/>
        <end position="592"/>
    </location>
</feature>
<dbReference type="CDD" id="cd05121">
    <property type="entry name" value="ABC1_ADCK3-like"/>
    <property type="match status" value="1"/>
</dbReference>
<dbReference type="PANTHER" id="PTHR10566">
    <property type="entry name" value="CHAPERONE-ACTIVITY OF BC1 COMPLEX CABC1 -RELATED"/>
    <property type="match status" value="1"/>
</dbReference>
<keyword evidence="5" id="KW-0808">Transferase</keyword>
<accession>A0A517NSE3</accession>
<dbReference type="RefSeq" id="WP_145417597.1">
    <property type="nucleotide sequence ID" value="NZ_CP036526.1"/>
</dbReference>
<feature type="region of interest" description="Disordered" evidence="2">
    <location>
        <begin position="268"/>
        <end position="302"/>
    </location>
</feature>
<evidence type="ECO:0000256" key="3">
    <source>
        <dbReference type="SAM" id="Phobius"/>
    </source>
</evidence>
<dbReference type="InterPro" id="IPR004147">
    <property type="entry name" value="ABC1_dom"/>
</dbReference>
<sequence length="604" mass="67249">MKITAIPQLYRNLKRWREILKVLRRYGLADWLSQHRRLPFRNAFKDRGGVPLAKYSREQRVRMALTELGPTFIKLGQILAGRPDLVGAELGDELKKLRGDVHADSIETVRQTLRDELGESYQQHFQSIDPNPLATASIGQVHRATLNDGRKVVLKVQRHGIEHTIRQDIEVLGGLAQLAERVDTFAAWAPAEIVGQLAPMITRELDFGRERQNLDHFADMLSESKHAVTVPRPIKHLCARRVLVMDELDGQPLAQYVNLSSANAKIAASTGSQTGRETGISPDTASATTDSSKSDWAQTERAKTKKQLSETIANVYLTMLFDHGLFHADPHSGNLYVLKDGSLGILDFGMTGRIGETLRETIEEMLVAISGGDQNRLTRLIRRIGNPPPTLDDSALSIDVAEFVGTFGRQNLGEFDLTGALNELSEILHAHAIKLPNQSALLLKMLISLEGTLRELDASFDSLDVVKTFMRKTMVRRMSPQRRLRQARRIYLEAENFMETAPDELLSLVQQARRGEVRVNLEHQRLGPSVNRLVLGLMASAVFLGSSVMLAMKVPPLFFADTMVLGMQDLSVMGIAGITGSVTVMMWLLIAINRSGHLTRDNDN</sequence>
<keyword evidence="3" id="KW-1133">Transmembrane helix</keyword>
<dbReference type="Pfam" id="PF03109">
    <property type="entry name" value="ABC1"/>
    <property type="match status" value="1"/>
</dbReference>
<evidence type="ECO:0000256" key="1">
    <source>
        <dbReference type="ARBA" id="ARBA00009670"/>
    </source>
</evidence>
<dbReference type="SUPFAM" id="SSF56112">
    <property type="entry name" value="Protein kinase-like (PK-like)"/>
    <property type="match status" value="1"/>
</dbReference>
<evidence type="ECO:0000313" key="5">
    <source>
        <dbReference type="EMBL" id="QDT10058.1"/>
    </source>
</evidence>
<evidence type="ECO:0000256" key="2">
    <source>
        <dbReference type="SAM" id="MobiDB-lite"/>
    </source>
</evidence>
<organism evidence="5 6">
    <name type="scientific">Stieleria marina</name>
    <dbReference type="NCBI Taxonomy" id="1930275"/>
    <lineage>
        <taxon>Bacteria</taxon>
        <taxon>Pseudomonadati</taxon>
        <taxon>Planctomycetota</taxon>
        <taxon>Planctomycetia</taxon>
        <taxon>Pirellulales</taxon>
        <taxon>Pirellulaceae</taxon>
        <taxon>Stieleria</taxon>
    </lineage>
</organism>
<dbReference type="InterPro" id="IPR011009">
    <property type="entry name" value="Kinase-like_dom_sf"/>
</dbReference>
<comment type="similarity">
    <text evidence="1">Belongs to the protein kinase superfamily. ADCK protein kinase family.</text>
</comment>
<name>A0A517NSE3_9BACT</name>
<dbReference type="GO" id="GO:0005524">
    <property type="term" value="F:ATP binding"/>
    <property type="evidence" value="ECO:0007669"/>
    <property type="project" value="InterPro"/>
</dbReference>
<feature type="transmembrane region" description="Helical" evidence="3">
    <location>
        <begin position="533"/>
        <end position="552"/>
    </location>
</feature>
<dbReference type="AlphaFoldDB" id="A0A517NSE3"/>
<dbReference type="InterPro" id="IPR000719">
    <property type="entry name" value="Prot_kinase_dom"/>
</dbReference>
<feature type="domain" description="Protein kinase" evidence="4">
    <location>
        <begin position="127"/>
        <end position="492"/>
    </location>
</feature>
<gene>
    <name evidence="5" type="primary">ubiB_1</name>
    <name evidence="5" type="ORF">K239x_20110</name>
</gene>
<dbReference type="InterPro" id="IPR050154">
    <property type="entry name" value="UbiB_kinase"/>
</dbReference>
<dbReference type="EMBL" id="CP036526">
    <property type="protein sequence ID" value="QDT10058.1"/>
    <property type="molecule type" value="Genomic_DNA"/>
</dbReference>
<feature type="compositionally biased region" description="Low complexity" evidence="2">
    <location>
        <begin position="281"/>
        <end position="297"/>
    </location>
</feature>
<evidence type="ECO:0000259" key="4">
    <source>
        <dbReference type="PROSITE" id="PS50011"/>
    </source>
</evidence>